<dbReference type="Proteomes" id="UP000676565">
    <property type="component" value="Unassembled WGS sequence"/>
</dbReference>
<sequence>MRRDKRVVRAALALAGQGRAEPFHSIELVAVGRDRAQGRPPGLYRWGATRPAVGLLVYDPARGDPVVPAGRLAPWGLVIECHVADEES</sequence>
<evidence type="ECO:0000313" key="2">
    <source>
        <dbReference type="Proteomes" id="UP000676565"/>
    </source>
</evidence>
<proteinExistence type="predicted"/>
<protein>
    <submittedName>
        <fullName evidence="1">Uncharacterized protein</fullName>
    </submittedName>
</protein>
<name>A0ABS5BM70_9BACT</name>
<accession>A0ABS5BM70</accession>
<organism evidence="1 2">
    <name type="scientific">Gemmata palustris</name>
    <dbReference type="NCBI Taxonomy" id="2822762"/>
    <lineage>
        <taxon>Bacteria</taxon>
        <taxon>Pseudomonadati</taxon>
        <taxon>Planctomycetota</taxon>
        <taxon>Planctomycetia</taxon>
        <taxon>Gemmatales</taxon>
        <taxon>Gemmataceae</taxon>
        <taxon>Gemmata</taxon>
    </lineage>
</organism>
<dbReference type="EMBL" id="JAGKQQ010000001">
    <property type="protein sequence ID" value="MBP3954797.1"/>
    <property type="molecule type" value="Genomic_DNA"/>
</dbReference>
<gene>
    <name evidence="1" type="ORF">J8F10_05815</name>
</gene>
<keyword evidence="2" id="KW-1185">Reference proteome</keyword>
<comment type="caution">
    <text evidence="1">The sequence shown here is derived from an EMBL/GenBank/DDBJ whole genome shotgun (WGS) entry which is preliminary data.</text>
</comment>
<reference evidence="1 2" key="1">
    <citation type="submission" date="2021-04" db="EMBL/GenBank/DDBJ databases">
        <authorList>
            <person name="Ivanova A."/>
        </authorList>
    </citation>
    <scope>NUCLEOTIDE SEQUENCE [LARGE SCALE GENOMIC DNA]</scope>
    <source>
        <strain evidence="1 2">G18</strain>
    </source>
</reference>
<evidence type="ECO:0000313" key="1">
    <source>
        <dbReference type="EMBL" id="MBP3954797.1"/>
    </source>
</evidence>
<dbReference type="RefSeq" id="WP_210652910.1">
    <property type="nucleotide sequence ID" value="NZ_JAGKQQ010000001.1"/>
</dbReference>